<feature type="domain" description="Iron dependent repressor metal binding and dimerisation" evidence="11">
    <location>
        <begin position="410"/>
        <end position="477"/>
    </location>
</feature>
<dbReference type="Gene3D" id="1.10.10.10">
    <property type="entry name" value="Winged helix-like DNA-binding domain superfamily/Winged helix DNA-binding domain"/>
    <property type="match status" value="1"/>
</dbReference>
<accession>A0A432MDA7</accession>
<dbReference type="SUPFAM" id="SSF81345">
    <property type="entry name" value="ABC transporter involved in vitamin B12 uptake, BtuC"/>
    <property type="match status" value="1"/>
</dbReference>
<dbReference type="GO" id="GO:0046914">
    <property type="term" value="F:transition metal ion binding"/>
    <property type="evidence" value="ECO:0007669"/>
    <property type="project" value="InterPro"/>
</dbReference>
<dbReference type="GO" id="GO:0043190">
    <property type="term" value="C:ATP-binding cassette (ABC) transporter complex"/>
    <property type="evidence" value="ECO:0007669"/>
    <property type="project" value="InterPro"/>
</dbReference>
<feature type="transmembrane region" description="Helical" evidence="10">
    <location>
        <begin position="92"/>
        <end position="121"/>
    </location>
</feature>
<feature type="transmembrane region" description="Helical" evidence="10">
    <location>
        <begin position="226"/>
        <end position="249"/>
    </location>
</feature>
<gene>
    <name evidence="12" type="ORF">TsocGM_24625</name>
</gene>
<feature type="region of interest" description="Disordered" evidence="9">
    <location>
        <begin position="461"/>
        <end position="484"/>
    </location>
</feature>
<comment type="similarity">
    <text evidence="2 8">Belongs to the ABC-3 integral membrane protein family.</text>
</comment>
<dbReference type="Proteomes" id="UP000280296">
    <property type="component" value="Unassembled WGS sequence"/>
</dbReference>
<dbReference type="AlphaFoldDB" id="A0A432MDA7"/>
<dbReference type="Gene3D" id="1.10.3470.10">
    <property type="entry name" value="ABC transporter involved in vitamin B12 uptake, BtuC"/>
    <property type="match status" value="1"/>
</dbReference>
<evidence type="ECO:0000313" key="13">
    <source>
        <dbReference type="Proteomes" id="UP000280296"/>
    </source>
</evidence>
<evidence type="ECO:0000256" key="9">
    <source>
        <dbReference type="SAM" id="MobiDB-lite"/>
    </source>
</evidence>
<feature type="transmembrane region" description="Helical" evidence="10">
    <location>
        <begin position="282"/>
        <end position="301"/>
    </location>
</feature>
<dbReference type="GO" id="GO:0046983">
    <property type="term" value="F:protein dimerization activity"/>
    <property type="evidence" value="ECO:0007669"/>
    <property type="project" value="InterPro"/>
</dbReference>
<sequence length="484" mass="50672">MARGRDRRAVVMNPERNPAPRPSPGPRPGLPAWRIGLAVGAVSAPTAWALAASDEIGRWTIALGIASSVPCALLGCYLVLRRMSLLGDAISHAVLPGIAVGFLLSGALIGPAIILGAMAVGMLTALLTQLLSNLGRVPEDASMGVVFTSLFAVGVLVITNAARDVDLDPGCVLYGLIELAAIDSRPVFGLEVPRSFGAMAFALALTIGFVTLLWKELSLVSFDPALATAVGISATVVHYALMAMVAGVTVAAFEAVGSILVVAMLIVPAATAHLLTDRLPRMLLVASAVAVLSAAVGYRLAVLWNTSVAGMMAVVSGGLFASAVVGSPRHGLLGRAWHRLALSLRIAREDVLARLFRAEEESPSRPVASGSARGWASSAAGRLVGAIALRQLRARDFIRADEVDSVALTGPGRDEARELVRSHRLWESYLSTHFDLPPDHLHDPAERIEHFIGPALRAELSAELDRPDADPHGRAIPPEGTGNG</sequence>
<evidence type="ECO:0000256" key="6">
    <source>
        <dbReference type="ARBA" id="ARBA00022989"/>
    </source>
</evidence>
<keyword evidence="13" id="KW-1185">Reference proteome</keyword>
<feature type="region of interest" description="Disordered" evidence="9">
    <location>
        <begin position="1"/>
        <end position="27"/>
    </location>
</feature>
<evidence type="ECO:0000256" key="5">
    <source>
        <dbReference type="ARBA" id="ARBA00022692"/>
    </source>
</evidence>
<evidence type="ECO:0000256" key="1">
    <source>
        <dbReference type="ARBA" id="ARBA00004651"/>
    </source>
</evidence>
<evidence type="ECO:0000256" key="8">
    <source>
        <dbReference type="RuleBase" id="RU003943"/>
    </source>
</evidence>
<feature type="transmembrane region" description="Helical" evidence="10">
    <location>
        <begin position="196"/>
        <end position="214"/>
    </location>
</feature>
<organism evidence="12 13">
    <name type="scientific">Tautonia sociabilis</name>
    <dbReference type="NCBI Taxonomy" id="2080755"/>
    <lineage>
        <taxon>Bacteria</taxon>
        <taxon>Pseudomonadati</taxon>
        <taxon>Planctomycetota</taxon>
        <taxon>Planctomycetia</taxon>
        <taxon>Isosphaerales</taxon>
        <taxon>Isosphaeraceae</taxon>
        <taxon>Tautonia</taxon>
    </lineage>
</organism>
<evidence type="ECO:0000256" key="4">
    <source>
        <dbReference type="ARBA" id="ARBA00022475"/>
    </source>
</evidence>
<dbReference type="GO" id="GO:0010043">
    <property type="term" value="P:response to zinc ion"/>
    <property type="evidence" value="ECO:0007669"/>
    <property type="project" value="TreeGrafter"/>
</dbReference>
<dbReference type="SUPFAM" id="SSF47979">
    <property type="entry name" value="Iron-dependent repressor protein, dimerization domain"/>
    <property type="match status" value="1"/>
</dbReference>
<proteinExistence type="inferred from homology"/>
<dbReference type="Pfam" id="PF02742">
    <property type="entry name" value="Fe_dep_repr_C"/>
    <property type="match status" value="1"/>
</dbReference>
<evidence type="ECO:0000313" key="12">
    <source>
        <dbReference type="EMBL" id="RUL81750.1"/>
    </source>
</evidence>
<dbReference type="InterPro" id="IPR037294">
    <property type="entry name" value="ABC_BtuC-like"/>
</dbReference>
<comment type="caution">
    <text evidence="12">The sequence shown here is derived from an EMBL/GenBank/DDBJ whole genome shotgun (WGS) entry which is preliminary data.</text>
</comment>
<dbReference type="SMART" id="SM00529">
    <property type="entry name" value="HTH_DTXR"/>
    <property type="match status" value="1"/>
</dbReference>
<feature type="compositionally biased region" description="Pro residues" evidence="9">
    <location>
        <begin position="17"/>
        <end position="27"/>
    </location>
</feature>
<feature type="transmembrane region" description="Helical" evidence="10">
    <location>
        <begin position="255"/>
        <end position="275"/>
    </location>
</feature>
<evidence type="ECO:0000256" key="3">
    <source>
        <dbReference type="ARBA" id="ARBA00022448"/>
    </source>
</evidence>
<dbReference type="PANTHER" id="PTHR30477:SF8">
    <property type="entry name" value="METAL TRANSPORT SYSTEM MEMBRANE PROTEIN CT_070-RELATED"/>
    <property type="match status" value="1"/>
</dbReference>
<feature type="transmembrane region" description="Helical" evidence="10">
    <location>
        <begin position="141"/>
        <end position="159"/>
    </location>
</feature>
<evidence type="ECO:0000256" key="7">
    <source>
        <dbReference type="ARBA" id="ARBA00023136"/>
    </source>
</evidence>
<dbReference type="InterPro" id="IPR001626">
    <property type="entry name" value="ABC_TroCD"/>
</dbReference>
<dbReference type="GO" id="GO:0055085">
    <property type="term" value="P:transmembrane transport"/>
    <property type="evidence" value="ECO:0007669"/>
    <property type="project" value="InterPro"/>
</dbReference>
<evidence type="ECO:0000259" key="11">
    <source>
        <dbReference type="Pfam" id="PF02742"/>
    </source>
</evidence>
<evidence type="ECO:0000256" key="2">
    <source>
        <dbReference type="ARBA" id="ARBA00008034"/>
    </source>
</evidence>
<dbReference type="GO" id="GO:0003700">
    <property type="term" value="F:DNA-binding transcription factor activity"/>
    <property type="evidence" value="ECO:0007669"/>
    <property type="project" value="InterPro"/>
</dbReference>
<feature type="transmembrane region" description="Helical" evidence="10">
    <location>
        <begin position="56"/>
        <end position="80"/>
    </location>
</feature>
<dbReference type="Pfam" id="PF00950">
    <property type="entry name" value="ABC-3"/>
    <property type="match status" value="1"/>
</dbReference>
<protein>
    <submittedName>
        <fullName evidence="12">Iron ABC transporter</fullName>
    </submittedName>
</protein>
<keyword evidence="4" id="KW-1003">Cell membrane</keyword>
<keyword evidence="6 10" id="KW-1133">Transmembrane helix</keyword>
<evidence type="ECO:0000256" key="10">
    <source>
        <dbReference type="SAM" id="Phobius"/>
    </source>
</evidence>
<reference evidence="12 13" key="1">
    <citation type="submission" date="2018-12" db="EMBL/GenBank/DDBJ databases">
        <authorList>
            <person name="Toschakov S.V."/>
        </authorList>
    </citation>
    <scope>NUCLEOTIDE SEQUENCE [LARGE SCALE GENOMIC DNA]</scope>
    <source>
        <strain evidence="12 13">GM2012</strain>
    </source>
</reference>
<dbReference type="InterPro" id="IPR036388">
    <property type="entry name" value="WH-like_DNA-bd_sf"/>
</dbReference>
<dbReference type="PANTHER" id="PTHR30477">
    <property type="entry name" value="ABC-TRANSPORTER METAL-BINDING PROTEIN"/>
    <property type="match status" value="1"/>
</dbReference>
<dbReference type="InterPro" id="IPR001367">
    <property type="entry name" value="Fe_dep_repressor"/>
</dbReference>
<feature type="compositionally biased region" description="Basic and acidic residues" evidence="9">
    <location>
        <begin position="463"/>
        <end position="473"/>
    </location>
</feature>
<dbReference type="InterPro" id="IPR036421">
    <property type="entry name" value="Fe_dep_repressor_sf"/>
</dbReference>
<dbReference type="InterPro" id="IPR022689">
    <property type="entry name" value="Iron_dep_repressor"/>
</dbReference>
<name>A0A432MDA7_9BACT</name>
<keyword evidence="7 10" id="KW-0472">Membrane</keyword>
<feature type="transmembrane region" description="Helical" evidence="10">
    <location>
        <begin position="31"/>
        <end position="50"/>
    </location>
</feature>
<keyword evidence="3 8" id="KW-0813">Transport</keyword>
<keyword evidence="5 8" id="KW-0812">Transmembrane</keyword>
<comment type="subcellular location">
    <subcellularLocation>
        <location evidence="1 8">Cell membrane</location>
        <topology evidence="1 8">Multi-pass membrane protein</topology>
    </subcellularLocation>
</comment>
<dbReference type="CDD" id="cd06550">
    <property type="entry name" value="TM_ABC_iron-siderophores_like"/>
    <property type="match status" value="1"/>
</dbReference>
<reference evidence="12 13" key="2">
    <citation type="submission" date="2019-01" db="EMBL/GenBank/DDBJ databases">
        <title>Tautonia sociabilis, a novel thermotolerant planctomycete of Isosphaeraceae family, isolated from a 4000 m deep subterranean habitat.</title>
        <authorList>
            <person name="Kovaleva O.L."/>
            <person name="Elcheninov A.G."/>
            <person name="Van Heerden E."/>
            <person name="Toshchakov S.V."/>
            <person name="Novikov A."/>
            <person name="Bonch-Osmolovskaya E.A."/>
            <person name="Kublanov I.V."/>
        </authorList>
    </citation>
    <scope>NUCLEOTIDE SEQUENCE [LARGE SCALE GENOMIC DNA]</scope>
    <source>
        <strain evidence="12 13">GM2012</strain>
    </source>
</reference>
<dbReference type="EMBL" id="RYZH01000085">
    <property type="protein sequence ID" value="RUL81750.1"/>
    <property type="molecule type" value="Genomic_DNA"/>
</dbReference>